<dbReference type="GO" id="GO:0005886">
    <property type="term" value="C:plasma membrane"/>
    <property type="evidence" value="ECO:0007669"/>
    <property type="project" value="UniProtKB-SubCell"/>
</dbReference>
<proteinExistence type="predicted"/>
<name>A0A7U3ZN04_RUNSL</name>
<dbReference type="InterPro" id="IPR019860">
    <property type="entry name" value="Motility-assoc_ABC_perm_GldF"/>
</dbReference>
<evidence type="ECO:0000256" key="3">
    <source>
        <dbReference type="ARBA" id="ARBA00022692"/>
    </source>
</evidence>
<feature type="transmembrane region" description="Helical" evidence="6">
    <location>
        <begin position="94"/>
        <end position="118"/>
    </location>
</feature>
<dbReference type="AlphaFoldDB" id="A0A7U3ZN04"/>
<keyword evidence="4 6" id="KW-1133">Transmembrane helix</keyword>
<keyword evidence="3 6" id="KW-0812">Transmembrane</keyword>
<keyword evidence="5 6" id="KW-0472">Membrane</keyword>
<comment type="subcellular location">
    <subcellularLocation>
        <location evidence="1">Cell membrane</location>
        <topology evidence="1">Multi-pass membrane protein</topology>
    </subcellularLocation>
</comment>
<feature type="transmembrane region" description="Helical" evidence="6">
    <location>
        <begin position="49"/>
        <end position="73"/>
    </location>
</feature>
<evidence type="ECO:0000256" key="4">
    <source>
        <dbReference type="ARBA" id="ARBA00022989"/>
    </source>
</evidence>
<feature type="transmembrane region" description="Helical" evidence="6">
    <location>
        <begin position="12"/>
        <end position="37"/>
    </location>
</feature>
<evidence type="ECO:0000256" key="5">
    <source>
        <dbReference type="ARBA" id="ARBA00023136"/>
    </source>
</evidence>
<reference evidence="8" key="1">
    <citation type="submission" date="2011-06" db="EMBL/GenBank/DDBJ databases">
        <title>The complete genome of chromosome of Runella slithyformis DSM 19594.</title>
        <authorList>
            <consortium name="US DOE Joint Genome Institute (JGI-PGF)"/>
            <person name="Lucas S."/>
            <person name="Han J."/>
            <person name="Lapidus A."/>
            <person name="Bruce D."/>
            <person name="Goodwin L."/>
            <person name="Pitluck S."/>
            <person name="Peters L."/>
            <person name="Kyrpides N."/>
            <person name="Mavromatis K."/>
            <person name="Ivanova N."/>
            <person name="Ovchinnikova G."/>
            <person name="Zhang X."/>
            <person name="Misra M."/>
            <person name="Detter J.C."/>
            <person name="Tapia R."/>
            <person name="Han C."/>
            <person name="Land M."/>
            <person name="Hauser L."/>
            <person name="Markowitz V."/>
            <person name="Cheng J.-F."/>
            <person name="Hugenholtz P."/>
            <person name="Woyke T."/>
            <person name="Wu D."/>
            <person name="Tindall B."/>
            <person name="Faehrich R."/>
            <person name="Brambilla E."/>
            <person name="Klenk H.-P."/>
            <person name="Eisen J.A."/>
        </authorList>
    </citation>
    <scope>NUCLEOTIDE SEQUENCE [LARGE SCALE GENOMIC DNA]</scope>
    <source>
        <strain evidence="8">ATCC 29530 / DSM 19594 / LMG 11500 / NCIMB 11436 / LSU 4</strain>
    </source>
</reference>
<reference evidence="7 8" key="2">
    <citation type="journal article" date="2012" name="Stand. Genomic Sci.">
        <title>Complete genome sequence of the aquatic bacterium Runella slithyformis type strain (LSU 4(T)).</title>
        <authorList>
            <person name="Copeland A."/>
            <person name="Zhang X."/>
            <person name="Misra M."/>
            <person name="Lapidus A."/>
            <person name="Nolan M."/>
            <person name="Lucas S."/>
            <person name="Deshpande S."/>
            <person name="Cheng J.F."/>
            <person name="Tapia R."/>
            <person name="Goodwin L.A."/>
            <person name="Pitluck S."/>
            <person name="Liolios K."/>
            <person name="Pagani I."/>
            <person name="Ivanova N."/>
            <person name="Mikhailova N."/>
            <person name="Pati A."/>
            <person name="Chen A."/>
            <person name="Palaniappan K."/>
            <person name="Land M."/>
            <person name="Hauser L."/>
            <person name="Pan C."/>
            <person name="Jeffries C.D."/>
            <person name="Detter J.C."/>
            <person name="Brambilla E.M."/>
            <person name="Rohde M."/>
            <person name="Djao O.D."/>
            <person name="Goker M."/>
            <person name="Sikorski J."/>
            <person name="Tindall B.J."/>
            <person name="Woyke T."/>
            <person name="Bristow J."/>
            <person name="Eisen J.A."/>
            <person name="Markowitz V."/>
            <person name="Hugenholtz P."/>
            <person name="Kyrpides N.C."/>
            <person name="Klenk H.P."/>
            <person name="Mavromatis K."/>
        </authorList>
    </citation>
    <scope>NUCLEOTIDE SEQUENCE [LARGE SCALE GENOMIC DNA]</scope>
    <source>
        <strain evidence="8">ATCC 29530 / DSM 19594 / LMG 11500 / NCIMB 11436 / LSU 4</strain>
    </source>
</reference>
<organism evidence="7 8">
    <name type="scientific">Runella slithyformis (strain ATCC 29530 / DSM 19594 / LMG 11500 / NCIMB 11436 / LSU 4)</name>
    <dbReference type="NCBI Taxonomy" id="761193"/>
    <lineage>
        <taxon>Bacteria</taxon>
        <taxon>Pseudomonadati</taxon>
        <taxon>Bacteroidota</taxon>
        <taxon>Cytophagia</taxon>
        <taxon>Cytophagales</taxon>
        <taxon>Spirosomataceae</taxon>
        <taxon>Runella</taxon>
    </lineage>
</organism>
<evidence type="ECO:0000313" key="8">
    <source>
        <dbReference type="Proteomes" id="UP000000493"/>
    </source>
</evidence>
<feature type="transmembrane region" description="Helical" evidence="6">
    <location>
        <begin position="219"/>
        <end position="237"/>
    </location>
</feature>
<gene>
    <name evidence="7" type="ordered locus">Runsl_3848</name>
</gene>
<evidence type="ECO:0000256" key="1">
    <source>
        <dbReference type="ARBA" id="ARBA00004651"/>
    </source>
</evidence>
<sequence length="242" mass="26893">MLAVFRKEINSFFSSLTAYIVMAVFLTAVGLLMWVFPDTNILNYGYADLGTFFSLTPFVLLFLIPAITMRALAEEVRNGTIELLLTKPLSTWGLILGKFWASLALALVTLLPTLLYYFSIYQLGNPVGNVDSAQIFGSYIGLTLLCAVFVAVGLWTSSLSDNQIVAFVLGVFISFLLYNGLGAIAQLDFWGSLAYPLAWISLDEQYADLGRGLIDSRNVVYLFSVTAVFLWLTHYRVSARRK</sequence>
<dbReference type="PANTHER" id="PTHR30294:SF29">
    <property type="entry name" value="MULTIDRUG ABC TRANSPORTER PERMEASE YBHS-RELATED"/>
    <property type="match status" value="1"/>
</dbReference>
<accession>A0A7U3ZN04</accession>
<dbReference type="Pfam" id="PF12679">
    <property type="entry name" value="ABC2_membrane_2"/>
    <property type="match status" value="1"/>
</dbReference>
<dbReference type="KEGG" id="rsi:Runsl_3848"/>
<dbReference type="NCBIfam" id="TIGR03518">
    <property type="entry name" value="ABC_perm_GldF"/>
    <property type="match status" value="1"/>
</dbReference>
<feature type="transmembrane region" description="Helical" evidence="6">
    <location>
        <begin position="164"/>
        <end position="187"/>
    </location>
</feature>
<evidence type="ECO:0000256" key="2">
    <source>
        <dbReference type="ARBA" id="ARBA00022475"/>
    </source>
</evidence>
<dbReference type="EMBL" id="CP002859">
    <property type="protein sequence ID" value="AEI50206.1"/>
    <property type="molecule type" value="Genomic_DNA"/>
</dbReference>
<dbReference type="PANTHER" id="PTHR30294">
    <property type="entry name" value="MEMBRANE COMPONENT OF ABC TRANSPORTER YHHJ-RELATED"/>
    <property type="match status" value="1"/>
</dbReference>
<keyword evidence="8" id="KW-1185">Reference proteome</keyword>
<dbReference type="Proteomes" id="UP000000493">
    <property type="component" value="Chromosome"/>
</dbReference>
<dbReference type="InterPro" id="IPR051449">
    <property type="entry name" value="ABC-2_transporter_component"/>
</dbReference>
<dbReference type="GO" id="GO:0140359">
    <property type="term" value="F:ABC-type transporter activity"/>
    <property type="evidence" value="ECO:0007669"/>
    <property type="project" value="InterPro"/>
</dbReference>
<feature type="transmembrane region" description="Helical" evidence="6">
    <location>
        <begin position="138"/>
        <end position="157"/>
    </location>
</feature>
<evidence type="ECO:0000256" key="6">
    <source>
        <dbReference type="SAM" id="Phobius"/>
    </source>
</evidence>
<evidence type="ECO:0000313" key="7">
    <source>
        <dbReference type="EMBL" id="AEI50206.1"/>
    </source>
</evidence>
<dbReference type="RefSeq" id="WP_013929509.1">
    <property type="nucleotide sequence ID" value="NC_015703.1"/>
</dbReference>
<protein>
    <submittedName>
        <fullName evidence="7">Gliding motility-associated ABC transporter permease protein GldF</fullName>
    </submittedName>
</protein>
<keyword evidence="2" id="KW-1003">Cell membrane</keyword>